<dbReference type="AlphaFoldDB" id="F8C793"/>
<gene>
    <name evidence="1" type="ordered locus">LILAB_00165</name>
</gene>
<proteinExistence type="predicted"/>
<reference evidence="1 2" key="1">
    <citation type="journal article" date="2011" name="J. Bacteriol.">
        <title>Genome sequence of the halotolerant marine bacterium Myxococcus fulvus HW-1.</title>
        <authorList>
            <person name="Li Z.F."/>
            <person name="Li X."/>
            <person name="Liu H."/>
            <person name="Liu X."/>
            <person name="Han K."/>
            <person name="Wu Z.H."/>
            <person name="Hu W."/>
            <person name="Li F.F."/>
            <person name="Li Y.Z."/>
        </authorList>
    </citation>
    <scope>NUCLEOTIDE SEQUENCE [LARGE SCALE GENOMIC DNA]</scope>
    <source>
        <strain evidence="2">ATCC BAA-855 / HW-1</strain>
    </source>
</reference>
<organism evidence="1 2">
    <name type="scientific">Myxococcus fulvus (strain ATCC BAA-855 / HW-1)</name>
    <dbReference type="NCBI Taxonomy" id="483219"/>
    <lineage>
        <taxon>Bacteria</taxon>
        <taxon>Pseudomonadati</taxon>
        <taxon>Myxococcota</taxon>
        <taxon>Myxococcia</taxon>
        <taxon>Myxococcales</taxon>
        <taxon>Cystobacterineae</taxon>
        <taxon>Myxococcaceae</taxon>
        <taxon>Myxococcus</taxon>
    </lineage>
</organism>
<evidence type="ECO:0000313" key="2">
    <source>
        <dbReference type="Proteomes" id="UP000000488"/>
    </source>
</evidence>
<dbReference type="HOGENOM" id="CLU_3390385_0_0_7"/>
<sequence length="32" mass="3397">MVDIASTTALWSWGLMPLGLMGRPTSAAMPMC</sequence>
<dbReference type="Proteomes" id="UP000000488">
    <property type="component" value="Chromosome"/>
</dbReference>
<name>F8C793_MYXFH</name>
<protein>
    <submittedName>
        <fullName evidence="1">Uncharacterized protein</fullName>
    </submittedName>
</protein>
<accession>F8C793</accession>
<dbReference type="KEGG" id="mfu:LILAB_00165"/>
<dbReference type="EMBL" id="CP002830">
    <property type="protein sequence ID" value="AEI61969.1"/>
    <property type="molecule type" value="Genomic_DNA"/>
</dbReference>
<evidence type="ECO:0000313" key="1">
    <source>
        <dbReference type="EMBL" id="AEI61969.1"/>
    </source>
</evidence>